<dbReference type="STRING" id="735517.SAMN05444272_0135"/>
<name>A0A1M6Z580_9HYPH</name>
<accession>A0A1M6Z580</accession>
<proteinExistence type="predicted"/>
<dbReference type="SUPFAM" id="SSF102462">
    <property type="entry name" value="Peptidyl-tRNA hydrolase II"/>
    <property type="match status" value="1"/>
</dbReference>
<reference evidence="1 2" key="1">
    <citation type="submission" date="2016-11" db="EMBL/GenBank/DDBJ databases">
        <authorList>
            <person name="Jaros S."/>
            <person name="Januszkiewicz K."/>
            <person name="Wedrychowicz H."/>
        </authorList>
    </citation>
    <scope>NUCLEOTIDE SEQUENCE [LARGE SCALE GENOMIC DNA]</scope>
    <source>
        <strain evidence="1 2">DSM 22153</strain>
    </source>
</reference>
<dbReference type="Proteomes" id="UP000186002">
    <property type="component" value="Unassembled WGS sequence"/>
</dbReference>
<evidence type="ECO:0000313" key="1">
    <source>
        <dbReference type="EMBL" id="SHL25668.1"/>
    </source>
</evidence>
<protein>
    <recommendedName>
        <fullName evidence="3">DUF2000 domain-containing protein</fullName>
    </recommendedName>
</protein>
<evidence type="ECO:0008006" key="3">
    <source>
        <dbReference type="Google" id="ProtNLM"/>
    </source>
</evidence>
<evidence type="ECO:0000313" key="2">
    <source>
        <dbReference type="Proteomes" id="UP000186002"/>
    </source>
</evidence>
<dbReference type="Pfam" id="PF09391">
    <property type="entry name" value="DUF2000"/>
    <property type="match status" value="1"/>
</dbReference>
<dbReference type="AlphaFoldDB" id="A0A1M6Z580"/>
<dbReference type="RefSeq" id="WP_073007470.1">
    <property type="nucleotide sequence ID" value="NZ_FRBW01000001.1"/>
</dbReference>
<dbReference type="InterPro" id="IPR018988">
    <property type="entry name" value="DUF2000"/>
</dbReference>
<dbReference type="Gene3D" id="3.40.1490.10">
    <property type="entry name" value="Bit1"/>
    <property type="match status" value="1"/>
</dbReference>
<keyword evidence="2" id="KW-1185">Reference proteome</keyword>
<dbReference type="InterPro" id="IPR023476">
    <property type="entry name" value="Pep_tRNA_hydro_II_dom_sf"/>
</dbReference>
<dbReference type="OrthoDB" id="8667190at2"/>
<dbReference type="EMBL" id="FRBW01000001">
    <property type="protein sequence ID" value="SHL25668.1"/>
    <property type="molecule type" value="Genomic_DNA"/>
</dbReference>
<organism evidence="1 2">
    <name type="scientific">Roseibium suaedae</name>
    <dbReference type="NCBI Taxonomy" id="735517"/>
    <lineage>
        <taxon>Bacteria</taxon>
        <taxon>Pseudomonadati</taxon>
        <taxon>Pseudomonadota</taxon>
        <taxon>Alphaproteobacteria</taxon>
        <taxon>Hyphomicrobiales</taxon>
        <taxon>Stappiaceae</taxon>
        <taxon>Roseibium</taxon>
    </lineage>
</organism>
<gene>
    <name evidence="1" type="ORF">SAMN05444272_0135</name>
</gene>
<sequence length="137" mass="14613">MTQDLRIAIIVNPDLALGALANTAAAISVGIGARMPEFGNRQLTDGEGRTISISSNHPVPMLQADETTLTELLLKAVTSGEGTVVPFPRFARSLHAYSDYEAQFPAKDLAHEPLDGLGFAGPSKWVRSLTGSLKLLR</sequence>